<reference evidence="1" key="1">
    <citation type="submission" date="2020-08" db="EMBL/GenBank/DDBJ databases">
        <title>Genome public.</title>
        <authorList>
            <person name="Liu C."/>
            <person name="Sun Q."/>
        </authorList>
    </citation>
    <scope>NUCLEOTIDE SEQUENCE</scope>
    <source>
        <strain evidence="1">BX1005</strain>
    </source>
</reference>
<name>A0A923RVM3_9FIRM</name>
<accession>A0A923RVM3</accession>
<evidence type="ECO:0000313" key="1">
    <source>
        <dbReference type="EMBL" id="MBC5714384.1"/>
    </source>
</evidence>
<proteinExistence type="predicted"/>
<protein>
    <submittedName>
        <fullName evidence="1">Uncharacterized protein</fullName>
    </submittedName>
</protein>
<organism evidence="1 2">
    <name type="scientific">Roseburia zhanii</name>
    <dbReference type="NCBI Taxonomy" id="2763064"/>
    <lineage>
        <taxon>Bacteria</taxon>
        <taxon>Bacillati</taxon>
        <taxon>Bacillota</taxon>
        <taxon>Clostridia</taxon>
        <taxon>Lachnospirales</taxon>
        <taxon>Lachnospiraceae</taxon>
        <taxon>Roseburia</taxon>
    </lineage>
</organism>
<evidence type="ECO:0000313" key="2">
    <source>
        <dbReference type="Proteomes" id="UP000606720"/>
    </source>
</evidence>
<gene>
    <name evidence="1" type="ORF">H8S17_09215</name>
</gene>
<sequence>MIDFEEELKKFQPSLEVEEAEDAIYSRDLSDMTDILLEMMKEKHN</sequence>
<dbReference type="EMBL" id="JACOPH010000007">
    <property type="protein sequence ID" value="MBC5714384.1"/>
    <property type="molecule type" value="Genomic_DNA"/>
</dbReference>
<dbReference type="Proteomes" id="UP000606720">
    <property type="component" value="Unassembled WGS sequence"/>
</dbReference>
<dbReference type="AlphaFoldDB" id="A0A923RVM3"/>
<comment type="caution">
    <text evidence="1">The sequence shown here is derived from an EMBL/GenBank/DDBJ whole genome shotgun (WGS) entry which is preliminary data.</text>
</comment>
<keyword evidence="2" id="KW-1185">Reference proteome</keyword>
<dbReference type="RefSeq" id="WP_178052014.1">
    <property type="nucleotide sequence ID" value="NZ_JACOPH010000007.1"/>
</dbReference>